<comment type="similarity">
    <text evidence="2 7">Belongs to the SurE nucleotidase family.</text>
</comment>
<keyword evidence="9" id="KW-0540">Nuclease</keyword>
<evidence type="ECO:0000313" key="10">
    <source>
        <dbReference type="Proteomes" id="UP000036503"/>
    </source>
</evidence>
<evidence type="ECO:0000256" key="5">
    <source>
        <dbReference type="ARBA" id="ARBA00022741"/>
    </source>
</evidence>
<dbReference type="GO" id="GO:0046872">
    <property type="term" value="F:metal ion binding"/>
    <property type="evidence" value="ECO:0007669"/>
    <property type="project" value="UniProtKB-UniRule"/>
</dbReference>
<evidence type="ECO:0000313" key="9">
    <source>
        <dbReference type="EMBL" id="KMO86485.1"/>
    </source>
</evidence>
<dbReference type="STRING" id="39029.BSR42_07940"/>
<keyword evidence="6 7" id="KW-0378">Hydrolase</keyword>
<dbReference type="SUPFAM" id="SSF64167">
    <property type="entry name" value="SurE-like"/>
    <property type="match status" value="1"/>
</dbReference>
<keyword evidence="5 7" id="KW-0547">Nucleotide-binding</keyword>
<accession>A0A0J6WSJ6</accession>
<feature type="domain" description="Survival protein SurE-like phosphatase/nucleotidase" evidence="8">
    <location>
        <begin position="3"/>
        <end position="188"/>
    </location>
</feature>
<dbReference type="NCBIfam" id="TIGR00087">
    <property type="entry name" value="surE"/>
    <property type="match status" value="1"/>
</dbReference>
<dbReference type="AlphaFoldDB" id="A0A0J6WSJ6"/>
<dbReference type="InterPro" id="IPR030048">
    <property type="entry name" value="SurE"/>
</dbReference>
<keyword evidence="3 7" id="KW-0963">Cytoplasm</keyword>
<evidence type="ECO:0000256" key="2">
    <source>
        <dbReference type="ARBA" id="ARBA00011062"/>
    </source>
</evidence>
<feature type="binding site" evidence="7">
    <location>
        <position position="9"/>
    </location>
    <ligand>
        <name>a divalent metal cation</name>
        <dbReference type="ChEBI" id="CHEBI:60240"/>
    </ligand>
</feature>
<dbReference type="GO" id="GO:0000166">
    <property type="term" value="F:nucleotide binding"/>
    <property type="evidence" value="ECO:0007669"/>
    <property type="project" value="UniProtKB-KW"/>
</dbReference>
<reference evidence="9 10" key="1">
    <citation type="submission" date="2015-06" db="EMBL/GenBank/DDBJ databases">
        <title>Draft genome sequence of beer spoilage bacterium Megasphaera cerevisiae type strain 20462.</title>
        <authorList>
            <person name="Kutumbaka K."/>
            <person name="Pasmowitz J."/>
            <person name="Mategko J."/>
            <person name="Reyes D."/>
            <person name="Friedrich A."/>
            <person name="Han S."/>
            <person name="Martens-Habbena W."/>
            <person name="Neal-McKinney J."/>
            <person name="Janagama H.K."/>
            <person name="Nadala C."/>
            <person name="Samadpour M."/>
        </authorList>
    </citation>
    <scope>NUCLEOTIDE SEQUENCE [LARGE SCALE GENOMIC DNA]</scope>
    <source>
        <strain evidence="9 10">DSM 20462</strain>
    </source>
</reference>
<dbReference type="GO" id="GO:0004527">
    <property type="term" value="F:exonuclease activity"/>
    <property type="evidence" value="ECO:0007669"/>
    <property type="project" value="UniProtKB-KW"/>
</dbReference>
<dbReference type="Pfam" id="PF01975">
    <property type="entry name" value="SurE"/>
    <property type="match status" value="1"/>
</dbReference>
<keyword evidence="4 7" id="KW-0479">Metal-binding</keyword>
<keyword evidence="10" id="KW-1185">Reference proteome</keyword>
<evidence type="ECO:0000256" key="3">
    <source>
        <dbReference type="ARBA" id="ARBA00022490"/>
    </source>
</evidence>
<evidence type="ECO:0000259" key="8">
    <source>
        <dbReference type="Pfam" id="PF01975"/>
    </source>
</evidence>
<evidence type="ECO:0000256" key="7">
    <source>
        <dbReference type="HAMAP-Rule" id="MF_00060"/>
    </source>
</evidence>
<dbReference type="GO" id="GO:0005737">
    <property type="term" value="C:cytoplasm"/>
    <property type="evidence" value="ECO:0007669"/>
    <property type="project" value="UniProtKB-SubCell"/>
</dbReference>
<dbReference type="PANTHER" id="PTHR30457:SF12">
    <property type="entry name" value="5'_3'-NUCLEOTIDASE SURE"/>
    <property type="match status" value="1"/>
</dbReference>
<dbReference type="PANTHER" id="PTHR30457">
    <property type="entry name" value="5'-NUCLEOTIDASE SURE"/>
    <property type="match status" value="1"/>
</dbReference>
<comment type="function">
    <text evidence="7">Nucleotidase that shows phosphatase activity on nucleoside 5'-monophosphates.</text>
</comment>
<name>A0A0J6WSJ6_9FIRM</name>
<organism evidence="9 10">
    <name type="scientific">Megasphaera cerevisiae DSM 20462</name>
    <dbReference type="NCBI Taxonomy" id="1122219"/>
    <lineage>
        <taxon>Bacteria</taxon>
        <taxon>Bacillati</taxon>
        <taxon>Bacillota</taxon>
        <taxon>Negativicutes</taxon>
        <taxon>Veillonellales</taxon>
        <taxon>Veillonellaceae</taxon>
        <taxon>Megasphaera</taxon>
    </lineage>
</organism>
<evidence type="ECO:0000256" key="1">
    <source>
        <dbReference type="ARBA" id="ARBA00000815"/>
    </source>
</evidence>
<evidence type="ECO:0000256" key="6">
    <source>
        <dbReference type="ARBA" id="ARBA00022801"/>
    </source>
</evidence>
<dbReference type="InterPro" id="IPR002828">
    <property type="entry name" value="SurE-like_Pase/nucleotidase"/>
</dbReference>
<dbReference type="GO" id="GO:0004309">
    <property type="term" value="F:exopolyphosphatase activity"/>
    <property type="evidence" value="ECO:0007669"/>
    <property type="project" value="TreeGrafter"/>
</dbReference>
<sequence length="264" mass="28884">MHILLTNDDGLRAAGLQILKRELAARGCRITVVAPNGQRSAASHSMTINKALYCKEIKRSEPHVREISVSGTPVDCVKMAMEYFLTDDKPDLLLSGINNGYNLGSDVLYSGTVSAAMEGPYYQIPSIAVSMGKLDEARCIRTAAMIHQLIERVIVHGRFPGILNVNVPPDGEISLENARVVPQTVQIYHNVIAEKKDIDGSLCYHIVGDIDMESAPPHSDVACIRSGHVAITPLRWQQTAEAVMDMLQSCLQAEVSFCNKKSVE</sequence>
<dbReference type="PATRIC" id="fig|1122219.3.peg.1249"/>
<dbReference type="GO" id="GO:0008253">
    <property type="term" value="F:5'-nucleotidase activity"/>
    <property type="evidence" value="ECO:0007669"/>
    <property type="project" value="UniProtKB-UniRule"/>
</dbReference>
<dbReference type="EC" id="3.1.3.5" evidence="7"/>
<comment type="subcellular location">
    <subcellularLocation>
        <location evidence="7">Cytoplasm</location>
    </subcellularLocation>
</comment>
<comment type="catalytic activity">
    <reaction evidence="1 7">
        <text>a ribonucleoside 5'-phosphate + H2O = a ribonucleoside + phosphate</text>
        <dbReference type="Rhea" id="RHEA:12484"/>
        <dbReference type="ChEBI" id="CHEBI:15377"/>
        <dbReference type="ChEBI" id="CHEBI:18254"/>
        <dbReference type="ChEBI" id="CHEBI:43474"/>
        <dbReference type="ChEBI" id="CHEBI:58043"/>
        <dbReference type="EC" id="3.1.3.5"/>
    </reaction>
</comment>
<feature type="binding site" evidence="7">
    <location>
        <position position="8"/>
    </location>
    <ligand>
        <name>a divalent metal cation</name>
        <dbReference type="ChEBI" id="CHEBI:60240"/>
    </ligand>
</feature>
<proteinExistence type="inferred from homology"/>
<dbReference type="InterPro" id="IPR036523">
    <property type="entry name" value="SurE-like_sf"/>
</dbReference>
<comment type="cofactor">
    <cofactor evidence="7">
        <name>a divalent metal cation</name>
        <dbReference type="ChEBI" id="CHEBI:60240"/>
    </cofactor>
    <text evidence="7">Binds 1 divalent metal cation per subunit.</text>
</comment>
<dbReference type="Gene3D" id="3.40.1210.10">
    <property type="entry name" value="Survival protein SurE-like phosphatase/nucleotidase"/>
    <property type="match status" value="1"/>
</dbReference>
<dbReference type="HAMAP" id="MF_00060">
    <property type="entry name" value="SurE"/>
    <property type="match status" value="1"/>
</dbReference>
<dbReference type="InParanoid" id="A0A0J6WSJ6"/>
<feature type="binding site" evidence="7">
    <location>
        <position position="98"/>
    </location>
    <ligand>
        <name>a divalent metal cation</name>
        <dbReference type="ChEBI" id="CHEBI:60240"/>
    </ligand>
</feature>
<comment type="caution">
    <text evidence="9">The sequence shown here is derived from an EMBL/GenBank/DDBJ whole genome shotgun (WGS) entry which is preliminary data.</text>
</comment>
<evidence type="ECO:0000256" key="4">
    <source>
        <dbReference type="ARBA" id="ARBA00022723"/>
    </source>
</evidence>
<dbReference type="Proteomes" id="UP000036503">
    <property type="component" value="Unassembled WGS sequence"/>
</dbReference>
<dbReference type="GO" id="GO:0008254">
    <property type="term" value="F:3'-nucleotidase activity"/>
    <property type="evidence" value="ECO:0007669"/>
    <property type="project" value="TreeGrafter"/>
</dbReference>
<dbReference type="OrthoDB" id="9780815at2"/>
<keyword evidence="9" id="KW-0269">Exonuclease</keyword>
<dbReference type="EMBL" id="LEKT01000022">
    <property type="protein sequence ID" value="KMO86485.1"/>
    <property type="molecule type" value="Genomic_DNA"/>
</dbReference>
<protein>
    <recommendedName>
        <fullName evidence="7">5'-nucleotidase SurE</fullName>
        <ecNumber evidence="7">3.1.3.5</ecNumber>
    </recommendedName>
    <alternativeName>
        <fullName evidence="7">Nucleoside 5'-monophosphate phosphohydrolase</fullName>
    </alternativeName>
</protein>
<gene>
    <name evidence="7" type="primary">surE</name>
    <name evidence="9" type="ORF">AB840_07835</name>
</gene>
<feature type="binding site" evidence="7">
    <location>
        <position position="40"/>
    </location>
    <ligand>
        <name>a divalent metal cation</name>
        <dbReference type="ChEBI" id="CHEBI:60240"/>
    </ligand>
</feature>